<dbReference type="PANTHER" id="PTHR47990">
    <property type="entry name" value="2-OXOGLUTARATE (2OG) AND FE(II)-DEPENDENT OXYGENASE SUPERFAMILY PROTEIN-RELATED"/>
    <property type="match status" value="1"/>
</dbReference>
<sequence length="198" mass="23200">MDIKIGENCGYASSFTGMYLSKLPWKETLSFEYSVKEDSSDIVEEYFQRTMGERFNNLGNVYQEYCNSMSTFSLRIMVLLEMSLGVQKMGLYRIWCLTFCRRSNGIFKRCLHRAVVNNNIPRKSVVFFICPNKDKVARPSTELVDSNNPLIYPDFTWPILLEFTKKHHPVGRTRFELSQIGLNTIVHNLKRYTYEVQD</sequence>
<gene>
    <name evidence="1" type="ORF">R3W88_024652</name>
</gene>
<dbReference type="Proteomes" id="UP001311915">
    <property type="component" value="Unassembled WGS sequence"/>
</dbReference>
<keyword evidence="2" id="KW-1185">Reference proteome</keyword>
<evidence type="ECO:0000313" key="1">
    <source>
        <dbReference type="EMBL" id="KAK4731664.1"/>
    </source>
</evidence>
<protein>
    <recommendedName>
        <fullName evidence="3">Isopenicillin N synthase-like Fe(2+) 2OG dioxygenase domain-containing protein</fullName>
    </recommendedName>
</protein>
<organism evidence="1 2">
    <name type="scientific">Solanum pinnatisectum</name>
    <name type="common">tansyleaf nightshade</name>
    <dbReference type="NCBI Taxonomy" id="50273"/>
    <lineage>
        <taxon>Eukaryota</taxon>
        <taxon>Viridiplantae</taxon>
        <taxon>Streptophyta</taxon>
        <taxon>Embryophyta</taxon>
        <taxon>Tracheophyta</taxon>
        <taxon>Spermatophyta</taxon>
        <taxon>Magnoliopsida</taxon>
        <taxon>eudicotyledons</taxon>
        <taxon>Gunneridae</taxon>
        <taxon>Pentapetalae</taxon>
        <taxon>asterids</taxon>
        <taxon>lamiids</taxon>
        <taxon>Solanales</taxon>
        <taxon>Solanaceae</taxon>
        <taxon>Solanoideae</taxon>
        <taxon>Solaneae</taxon>
        <taxon>Solanum</taxon>
    </lineage>
</organism>
<proteinExistence type="predicted"/>
<comment type="caution">
    <text evidence="1">The sequence shown here is derived from an EMBL/GenBank/DDBJ whole genome shotgun (WGS) entry which is preliminary data.</text>
</comment>
<dbReference type="EMBL" id="JAWPEI010000003">
    <property type="protein sequence ID" value="KAK4731664.1"/>
    <property type="molecule type" value="Genomic_DNA"/>
</dbReference>
<evidence type="ECO:0000313" key="2">
    <source>
        <dbReference type="Proteomes" id="UP001311915"/>
    </source>
</evidence>
<evidence type="ECO:0008006" key="3">
    <source>
        <dbReference type="Google" id="ProtNLM"/>
    </source>
</evidence>
<dbReference type="InterPro" id="IPR027443">
    <property type="entry name" value="IPNS-like_sf"/>
</dbReference>
<dbReference type="SUPFAM" id="SSF51197">
    <property type="entry name" value="Clavaminate synthase-like"/>
    <property type="match status" value="1"/>
</dbReference>
<dbReference type="Gene3D" id="2.60.120.330">
    <property type="entry name" value="B-lactam Antibiotic, Isopenicillin N Synthase, Chain"/>
    <property type="match status" value="1"/>
</dbReference>
<reference evidence="1 2" key="1">
    <citation type="submission" date="2023-10" db="EMBL/GenBank/DDBJ databases">
        <title>Genome-Wide Identification Analysis in wild type Solanum Pinnatisectum Reveals Some Genes Defensing Phytophthora Infestans.</title>
        <authorList>
            <person name="Sun C."/>
        </authorList>
    </citation>
    <scope>NUCLEOTIDE SEQUENCE [LARGE SCALE GENOMIC DNA]</scope>
    <source>
        <strain evidence="1">LQN</strain>
        <tissue evidence="1">Leaf</tissue>
    </source>
</reference>
<accession>A0AAV9M163</accession>
<name>A0AAV9M163_9SOLN</name>
<dbReference type="InterPro" id="IPR050231">
    <property type="entry name" value="Iron_ascorbate_oxido_reductase"/>
</dbReference>
<dbReference type="AlphaFoldDB" id="A0AAV9M163"/>